<dbReference type="eggNOG" id="KOG0143">
    <property type="taxonomic scope" value="Eukaryota"/>
</dbReference>
<dbReference type="HOGENOM" id="CLU_2761784_0_0_1"/>
<proteinExistence type="predicted"/>
<reference evidence="2" key="2">
    <citation type="submission" date="2015-03" db="UniProtKB">
        <authorList>
            <consortium name="EnsemblPlants"/>
        </authorList>
    </citation>
    <scope>IDENTIFICATION</scope>
</reference>
<dbReference type="STRING" id="65489.A0A0D3GCY5"/>
<protein>
    <recommendedName>
        <fullName evidence="1">Isopenicillin N synthase-like Fe(2+) 2OG dioxygenase domain-containing protein</fullName>
    </recommendedName>
</protein>
<accession>A0A0D3GCY5</accession>
<evidence type="ECO:0000313" key="3">
    <source>
        <dbReference type="Proteomes" id="UP000026960"/>
    </source>
</evidence>
<dbReference type="AlphaFoldDB" id="A0A0D3GCY5"/>
<dbReference type="InterPro" id="IPR027443">
    <property type="entry name" value="IPNS-like_sf"/>
</dbReference>
<dbReference type="Gene3D" id="2.60.120.330">
    <property type="entry name" value="B-lactam Antibiotic, Isopenicillin N Synthase, Chain"/>
    <property type="match status" value="1"/>
</dbReference>
<dbReference type="Proteomes" id="UP000026960">
    <property type="component" value="Chromosome 6"/>
</dbReference>
<feature type="domain" description="Isopenicillin N synthase-like Fe(2+) 2OG dioxygenase" evidence="1">
    <location>
        <begin position="3"/>
        <end position="48"/>
    </location>
</feature>
<organism evidence="2">
    <name type="scientific">Oryza barthii</name>
    <dbReference type="NCBI Taxonomy" id="65489"/>
    <lineage>
        <taxon>Eukaryota</taxon>
        <taxon>Viridiplantae</taxon>
        <taxon>Streptophyta</taxon>
        <taxon>Embryophyta</taxon>
        <taxon>Tracheophyta</taxon>
        <taxon>Spermatophyta</taxon>
        <taxon>Magnoliopsida</taxon>
        <taxon>Liliopsida</taxon>
        <taxon>Poales</taxon>
        <taxon>Poaceae</taxon>
        <taxon>BOP clade</taxon>
        <taxon>Oryzoideae</taxon>
        <taxon>Oryzeae</taxon>
        <taxon>Oryzinae</taxon>
        <taxon>Oryza</taxon>
    </lineage>
</organism>
<evidence type="ECO:0000313" key="2">
    <source>
        <dbReference type="EnsemblPlants" id="OBART06G03510.1"/>
    </source>
</evidence>
<dbReference type="EnsemblPlants" id="OBART06G03510.1">
    <property type="protein sequence ID" value="OBART06G03510.1"/>
    <property type="gene ID" value="OBART06G03510"/>
</dbReference>
<dbReference type="PaxDb" id="65489-OBART06G03510.1"/>
<dbReference type="Pfam" id="PF03171">
    <property type="entry name" value="2OG-FeII_Oxy"/>
    <property type="match status" value="1"/>
</dbReference>
<name>A0A0D3GCY5_9ORYZ</name>
<dbReference type="Gramene" id="OBART06G03510.1">
    <property type="protein sequence ID" value="OBART06G03510.1"/>
    <property type="gene ID" value="OBART06G03510"/>
</dbReference>
<keyword evidence="3" id="KW-1185">Reference proteome</keyword>
<dbReference type="SUPFAM" id="SSF51197">
    <property type="entry name" value="Clavaminate synthase-like"/>
    <property type="match status" value="1"/>
</dbReference>
<sequence>MVNNNVNGLQVLRDGVWYHVPTKPYTLLINLGDMTESPVHRVVTNGEKDYAAGFYGTLSGGTMVIDTLKN</sequence>
<dbReference type="InterPro" id="IPR044861">
    <property type="entry name" value="IPNS-like_FE2OG_OXY"/>
</dbReference>
<evidence type="ECO:0000259" key="1">
    <source>
        <dbReference type="Pfam" id="PF03171"/>
    </source>
</evidence>
<reference evidence="2" key="1">
    <citation type="journal article" date="2009" name="Rice">
        <title>De Novo Next Generation Sequencing of Plant Genomes.</title>
        <authorList>
            <person name="Rounsley S."/>
            <person name="Marri P.R."/>
            <person name="Yu Y."/>
            <person name="He R."/>
            <person name="Sisneros N."/>
            <person name="Goicoechea J.L."/>
            <person name="Lee S.J."/>
            <person name="Angelova A."/>
            <person name="Kudrna D."/>
            <person name="Luo M."/>
            <person name="Affourtit J."/>
            <person name="Desany B."/>
            <person name="Knight J."/>
            <person name="Niazi F."/>
            <person name="Egholm M."/>
            <person name="Wing R.A."/>
        </authorList>
    </citation>
    <scope>NUCLEOTIDE SEQUENCE [LARGE SCALE GENOMIC DNA]</scope>
    <source>
        <strain evidence="2">cv. IRGC 105608</strain>
    </source>
</reference>